<dbReference type="SUPFAM" id="SSF56349">
    <property type="entry name" value="DNA breaking-rejoining enzymes"/>
    <property type="match status" value="1"/>
</dbReference>
<dbReference type="Pfam" id="PF13356">
    <property type="entry name" value="Arm-DNA-bind_3"/>
    <property type="match status" value="1"/>
</dbReference>
<evidence type="ECO:0000256" key="1">
    <source>
        <dbReference type="ARBA" id="ARBA00008857"/>
    </source>
</evidence>
<dbReference type="InterPro" id="IPR011010">
    <property type="entry name" value="DNA_brk_join_enz"/>
</dbReference>
<evidence type="ECO:0000313" key="6">
    <source>
        <dbReference type="EMBL" id="APC01123.1"/>
    </source>
</evidence>
<accession>A0AAC9NIA2</accession>
<dbReference type="GO" id="GO:0006310">
    <property type="term" value="P:DNA recombination"/>
    <property type="evidence" value="ECO:0007669"/>
    <property type="project" value="UniProtKB-KW"/>
</dbReference>
<evidence type="ECO:0000313" key="7">
    <source>
        <dbReference type="Proteomes" id="UP000182060"/>
    </source>
</evidence>
<dbReference type="Pfam" id="PF00589">
    <property type="entry name" value="Phage_integrase"/>
    <property type="match status" value="1"/>
</dbReference>
<dbReference type="Pfam" id="PF22022">
    <property type="entry name" value="Phage_int_M"/>
    <property type="match status" value="1"/>
</dbReference>
<dbReference type="Gene3D" id="1.10.443.10">
    <property type="entry name" value="Intergrase catalytic core"/>
    <property type="match status" value="1"/>
</dbReference>
<dbReference type="PANTHER" id="PTHR30629:SF2">
    <property type="entry name" value="PROPHAGE INTEGRASE INTS-RELATED"/>
    <property type="match status" value="1"/>
</dbReference>
<proteinExistence type="inferred from homology"/>
<dbReference type="Gene3D" id="1.10.150.130">
    <property type="match status" value="1"/>
</dbReference>
<evidence type="ECO:0000256" key="2">
    <source>
        <dbReference type="ARBA" id="ARBA00022908"/>
    </source>
</evidence>
<evidence type="ECO:0000256" key="3">
    <source>
        <dbReference type="ARBA" id="ARBA00023125"/>
    </source>
</evidence>
<dbReference type="InterPro" id="IPR010998">
    <property type="entry name" value="Integrase_recombinase_N"/>
</dbReference>
<dbReference type="PROSITE" id="PS51898">
    <property type="entry name" value="TYR_RECOMBINASE"/>
    <property type="match status" value="1"/>
</dbReference>
<dbReference type="EMBL" id="CP015017">
    <property type="protein sequence ID" value="APC01123.1"/>
    <property type="molecule type" value="Genomic_DNA"/>
</dbReference>
<keyword evidence="4" id="KW-0233">DNA recombination</keyword>
<dbReference type="RefSeq" id="WP_071539171.1">
    <property type="nucleotide sequence ID" value="NZ_CP015016.1"/>
</dbReference>
<dbReference type="GO" id="GO:0003677">
    <property type="term" value="F:DNA binding"/>
    <property type="evidence" value="ECO:0007669"/>
    <property type="project" value="UniProtKB-KW"/>
</dbReference>
<reference evidence="6" key="1">
    <citation type="journal article" date="2017" name="Appl. Environ. Microbiol.">
        <title>Microdiversification of a pelagic Polynucleobacter species is mainly driven by acquisition of genomic islands from a partially interspecific gene pool.</title>
        <authorList>
            <person name="Hoetzinger M."/>
            <person name="Hahn M.W."/>
            <person name="Jezberova J."/>
            <person name="Schmidt J."/>
            <person name="Koll U."/>
        </authorList>
    </citation>
    <scope>NUCLEOTIDE SEQUENCE</scope>
    <source>
        <strain evidence="6">MWH-RechtKol4</strain>
    </source>
</reference>
<organism evidence="6 7">
    <name type="scientific">Polynucleobacter asymbioticus</name>
    <dbReference type="NCBI Taxonomy" id="576611"/>
    <lineage>
        <taxon>Bacteria</taxon>
        <taxon>Pseudomonadati</taxon>
        <taxon>Pseudomonadota</taxon>
        <taxon>Betaproteobacteria</taxon>
        <taxon>Burkholderiales</taxon>
        <taxon>Burkholderiaceae</taxon>
        <taxon>Polynucleobacter</taxon>
    </lineage>
</organism>
<evidence type="ECO:0000256" key="4">
    <source>
        <dbReference type="ARBA" id="ARBA00023172"/>
    </source>
</evidence>
<sequence>MKLTATFIKSIKPQEKVKSYPDGQGLVLYSLPNGGLSWRYRYRFAGKANMLSLGSYTDVSLAEARDKREEFRKMIKDGVDPSQNKKEKSLNLRISVENNFEAIAREWHQNWKTNKTPKHAKITLNRLEAEIFPTLGSKPIKDISAPLLIAVVRKIQDRGASELAKRIYRNCVQVFSYGVAVGACKQNPVKDVMPSVFLQPTTVKNIVRIDAKELPELLAKIDGYGIDQRGNAITRLAMQFMALTFVRTAELIGAHWDEIDLKKQDWRIPAERMKMGSPHIVSLSNQAIEVLNQLKEITGGRGLVFPSEKPSKSISNNTILYALYRLGYHGRMTGHGFRGLASTILHEQGYQDEHIELQLAHTKRNKVSAAYDHAKYLPQRAKMMQDWADYLDSARGKNDKN</sequence>
<protein>
    <submittedName>
        <fullName evidence="6">Integrase</fullName>
    </submittedName>
</protein>
<dbReference type="InterPro" id="IPR053876">
    <property type="entry name" value="Phage_int_M"/>
</dbReference>
<dbReference type="GO" id="GO:0015074">
    <property type="term" value="P:DNA integration"/>
    <property type="evidence" value="ECO:0007669"/>
    <property type="project" value="UniProtKB-KW"/>
</dbReference>
<dbReference type="InterPro" id="IPR050808">
    <property type="entry name" value="Phage_Integrase"/>
</dbReference>
<dbReference type="CDD" id="cd00801">
    <property type="entry name" value="INT_P4_C"/>
    <property type="match status" value="1"/>
</dbReference>
<dbReference type="InterPro" id="IPR002104">
    <property type="entry name" value="Integrase_catalytic"/>
</dbReference>
<comment type="similarity">
    <text evidence="1">Belongs to the 'phage' integrase family.</text>
</comment>
<name>A0AAC9NIA2_9BURK</name>
<dbReference type="InterPro" id="IPR025166">
    <property type="entry name" value="Integrase_DNA_bind_dom"/>
</dbReference>
<keyword evidence="3" id="KW-0238">DNA-binding</keyword>
<dbReference type="Proteomes" id="UP000182060">
    <property type="component" value="Chromosome"/>
</dbReference>
<keyword evidence="2" id="KW-0229">DNA integration</keyword>
<evidence type="ECO:0000259" key="5">
    <source>
        <dbReference type="PROSITE" id="PS51898"/>
    </source>
</evidence>
<feature type="domain" description="Tyr recombinase" evidence="5">
    <location>
        <begin position="204"/>
        <end position="384"/>
    </location>
</feature>
<dbReference type="InterPro" id="IPR038488">
    <property type="entry name" value="Integrase_DNA-bd_sf"/>
</dbReference>
<dbReference type="InterPro" id="IPR013762">
    <property type="entry name" value="Integrase-like_cat_sf"/>
</dbReference>
<dbReference type="PANTHER" id="PTHR30629">
    <property type="entry name" value="PROPHAGE INTEGRASE"/>
    <property type="match status" value="1"/>
</dbReference>
<dbReference type="AlphaFoldDB" id="A0AAC9NIA2"/>
<gene>
    <name evidence="6" type="ORF">AOC25_05600</name>
</gene>
<dbReference type="Gene3D" id="3.30.160.390">
    <property type="entry name" value="Integrase, DNA-binding domain"/>
    <property type="match status" value="1"/>
</dbReference>